<evidence type="ECO:0000313" key="1">
    <source>
        <dbReference type="EMBL" id="TPW31966.1"/>
    </source>
</evidence>
<dbReference type="Proteomes" id="UP000320314">
    <property type="component" value="Unassembled WGS sequence"/>
</dbReference>
<evidence type="ECO:0000313" key="2">
    <source>
        <dbReference type="Proteomes" id="UP000320314"/>
    </source>
</evidence>
<accession>A0A506UES2</accession>
<dbReference type="EMBL" id="VHLH01000002">
    <property type="protein sequence ID" value="TPW31966.1"/>
    <property type="molecule type" value="Genomic_DNA"/>
</dbReference>
<protein>
    <recommendedName>
        <fullName evidence="3">Hemerythrin-like domain-containing protein</fullName>
    </recommendedName>
</protein>
<evidence type="ECO:0008006" key="3">
    <source>
        <dbReference type="Google" id="ProtNLM"/>
    </source>
</evidence>
<comment type="caution">
    <text evidence="1">The sequence shown here is derived from an EMBL/GenBank/DDBJ whole genome shotgun (WGS) entry which is preliminary data.</text>
</comment>
<keyword evidence="2" id="KW-1185">Reference proteome</keyword>
<dbReference type="RefSeq" id="WP_141165323.1">
    <property type="nucleotide sequence ID" value="NZ_VHLH01000002.1"/>
</dbReference>
<dbReference type="OrthoDB" id="8282715at2"/>
<dbReference type="AlphaFoldDB" id="A0A506UES2"/>
<name>A0A506UES2_9HYPH</name>
<proteinExistence type="predicted"/>
<sequence>MATVDLDHSGPCDRHYQCPVAGACDPARFVPRTAIAQAYGHHGTIPNAEAFGYMLRALFESLRRHMAVERHMMLTSA</sequence>
<organism evidence="1 2">
    <name type="scientific">Pararhizobium mangrovi</name>
    <dbReference type="NCBI Taxonomy" id="2590452"/>
    <lineage>
        <taxon>Bacteria</taxon>
        <taxon>Pseudomonadati</taxon>
        <taxon>Pseudomonadota</taxon>
        <taxon>Alphaproteobacteria</taxon>
        <taxon>Hyphomicrobiales</taxon>
        <taxon>Rhizobiaceae</taxon>
        <taxon>Rhizobium/Agrobacterium group</taxon>
        <taxon>Pararhizobium</taxon>
    </lineage>
</organism>
<gene>
    <name evidence="1" type="ORF">FJU11_01905</name>
</gene>
<reference evidence="1 2" key="1">
    <citation type="submission" date="2019-06" db="EMBL/GenBank/DDBJ databases">
        <authorList>
            <person name="Li M."/>
        </authorList>
    </citation>
    <scope>NUCLEOTIDE SEQUENCE [LARGE SCALE GENOMIC DNA]</scope>
    <source>
        <strain evidence="1 2">BGMRC6574</strain>
    </source>
</reference>